<keyword evidence="1" id="KW-0472">Membrane</keyword>
<feature type="transmembrane region" description="Helical" evidence="1">
    <location>
        <begin position="72"/>
        <end position="94"/>
    </location>
</feature>
<feature type="transmembrane region" description="Helical" evidence="1">
    <location>
        <begin position="162"/>
        <end position="183"/>
    </location>
</feature>
<comment type="caution">
    <text evidence="3">The sequence shown here is derived from an EMBL/GenBank/DDBJ whole genome shotgun (WGS) entry which is preliminary data.</text>
</comment>
<reference evidence="3" key="1">
    <citation type="submission" date="2022-01" db="EMBL/GenBank/DDBJ databases">
        <title>Collection of gut derived symbiotic bacterial strains cultured from healthy donors.</title>
        <authorList>
            <person name="Lin H."/>
            <person name="Kohout C."/>
            <person name="Waligurski E."/>
            <person name="Pamer E.G."/>
        </authorList>
    </citation>
    <scope>NUCLEOTIDE SEQUENCE</scope>
    <source>
        <strain evidence="3">DFI.7.46</strain>
    </source>
</reference>
<keyword evidence="1" id="KW-0520">NAD</keyword>
<dbReference type="GO" id="GO:0048038">
    <property type="term" value="F:quinone binding"/>
    <property type="evidence" value="ECO:0007669"/>
    <property type="project" value="UniProtKB-UniRule"/>
</dbReference>
<keyword evidence="1" id="KW-1133">Transmembrane helix</keyword>
<gene>
    <name evidence="3" type="ORF">L0M99_04725</name>
</gene>
<evidence type="ECO:0000256" key="1">
    <source>
        <dbReference type="RuleBase" id="RU004429"/>
    </source>
</evidence>
<dbReference type="PANTHER" id="PTHR33269">
    <property type="entry name" value="NADH-UBIQUINONE OXIDOREDUCTASE CHAIN 6"/>
    <property type="match status" value="1"/>
</dbReference>
<dbReference type="RefSeq" id="WP_238127925.1">
    <property type="nucleotide sequence ID" value="NZ_JAGZVZ010000002.1"/>
</dbReference>
<name>A0AAJ1EV88_9ACTO</name>
<feature type="compositionally biased region" description="Polar residues" evidence="2">
    <location>
        <begin position="332"/>
        <end position="341"/>
    </location>
</feature>
<protein>
    <recommendedName>
        <fullName evidence="1">NADH-quinone oxidoreductase subunit J</fullName>
        <ecNumber evidence="1">7.1.1.-</ecNumber>
    </recommendedName>
</protein>
<dbReference type="InterPro" id="IPR001457">
    <property type="entry name" value="NADH_UbQ/plastoQ_OxRdtase_su6"/>
</dbReference>
<feature type="transmembrane region" description="Helical" evidence="1">
    <location>
        <begin position="18"/>
        <end position="37"/>
    </location>
</feature>
<sequence length="341" mass="35967">MTLLAQAAATDFSTGQTVFFWVTAVIMVALALGVLFCRTAVHSAICMVGVMLCLAMMYASQGAYFIGVVQVVVYTGAVMTLILFIIMMVGVAASDNYLRTRRFLRWGAICAGAFGAIFVAVMLVKAYLPKFGQVPDMPTGSPQGTTDSNPVKIAMSLFTEHIYTMEVIGCLLIIAVVAAVSLTHGDRLHKLFKQPETAQARMEDYAKRGIHPGQQPAAGVYQTTNATDTPNISGEDQRPIVNSVSPALRARNADRSLGEAAPHLVEKIRADLGANPAQGVHSTAASKAVAKSGAWGMAGQDAPSGLNAPKTRVVTPKIEGTPPSDPPAASNLDASQTEVSE</sequence>
<organism evidence="3 4">
    <name type="scientific">Varibaculum cambriense</name>
    <dbReference type="NCBI Taxonomy" id="184870"/>
    <lineage>
        <taxon>Bacteria</taxon>
        <taxon>Bacillati</taxon>
        <taxon>Actinomycetota</taxon>
        <taxon>Actinomycetes</taxon>
        <taxon>Actinomycetales</taxon>
        <taxon>Actinomycetaceae</taxon>
        <taxon>Varibaculum</taxon>
    </lineage>
</organism>
<dbReference type="EMBL" id="JAKNHJ010000007">
    <property type="protein sequence ID" value="MCG4617797.1"/>
    <property type="molecule type" value="Genomic_DNA"/>
</dbReference>
<comment type="catalytic activity">
    <reaction evidence="1">
        <text>a quinone + NADH + 5 H(+)(in) = a quinol + NAD(+) + 4 H(+)(out)</text>
        <dbReference type="Rhea" id="RHEA:57888"/>
        <dbReference type="ChEBI" id="CHEBI:15378"/>
        <dbReference type="ChEBI" id="CHEBI:24646"/>
        <dbReference type="ChEBI" id="CHEBI:57540"/>
        <dbReference type="ChEBI" id="CHEBI:57945"/>
        <dbReference type="ChEBI" id="CHEBI:132124"/>
    </reaction>
</comment>
<keyword evidence="1" id="KW-1003">Cell membrane</keyword>
<comment type="subcellular location">
    <subcellularLocation>
        <location evidence="1">Cell membrane</location>
        <topology evidence="1">Multi-pass membrane protein</topology>
    </subcellularLocation>
</comment>
<accession>A0AAJ1EV88</accession>
<feature type="transmembrane region" description="Helical" evidence="1">
    <location>
        <begin position="106"/>
        <end position="128"/>
    </location>
</feature>
<dbReference type="Pfam" id="PF00499">
    <property type="entry name" value="Oxidored_q3"/>
    <property type="match status" value="1"/>
</dbReference>
<feature type="transmembrane region" description="Helical" evidence="1">
    <location>
        <begin position="44"/>
        <end position="66"/>
    </location>
</feature>
<dbReference type="GO" id="GO:0016491">
    <property type="term" value="F:oxidoreductase activity"/>
    <property type="evidence" value="ECO:0007669"/>
    <property type="project" value="UniProtKB-KW"/>
</dbReference>
<dbReference type="PANTHER" id="PTHR33269:SF19">
    <property type="entry name" value="NADH-QUINONE OXIDOREDUCTASE SUBUNIT J"/>
    <property type="match status" value="1"/>
</dbReference>
<dbReference type="NCBIfam" id="NF005165">
    <property type="entry name" value="PRK06638.1-5"/>
    <property type="match status" value="1"/>
</dbReference>
<proteinExistence type="inferred from homology"/>
<keyword evidence="1" id="KW-0812">Transmembrane</keyword>
<comment type="function">
    <text evidence="1">NDH-1 shuttles electrons from NADH, via FMN and iron-sulfur (Fe-S) centers, to quinones in the respiratory chain. Couples the redox reaction to proton translocation (for every two electrons transferred, four hydrogen ions are translocated across the cytoplasmic membrane), and thus conserves the redox energy in a proton gradient.</text>
</comment>
<dbReference type="GO" id="GO:0008137">
    <property type="term" value="F:NADH dehydrogenase (ubiquinone) activity"/>
    <property type="evidence" value="ECO:0007669"/>
    <property type="project" value="UniProtKB-UniRule"/>
</dbReference>
<evidence type="ECO:0000256" key="2">
    <source>
        <dbReference type="SAM" id="MobiDB-lite"/>
    </source>
</evidence>
<keyword evidence="3" id="KW-0560">Oxidoreductase</keyword>
<dbReference type="EC" id="7.1.1.-" evidence="1"/>
<dbReference type="Gene3D" id="1.20.120.1200">
    <property type="entry name" value="NADH-ubiquinone/plastoquinone oxidoreductase chain 6, subunit NuoJ"/>
    <property type="match status" value="1"/>
</dbReference>
<comment type="similarity">
    <text evidence="1">Belongs to the complex I subunit 6 family.</text>
</comment>
<dbReference type="GO" id="GO:0005886">
    <property type="term" value="C:plasma membrane"/>
    <property type="evidence" value="ECO:0007669"/>
    <property type="project" value="UniProtKB-SubCell"/>
</dbReference>
<evidence type="ECO:0000313" key="3">
    <source>
        <dbReference type="EMBL" id="MCG4617797.1"/>
    </source>
</evidence>
<dbReference type="AlphaFoldDB" id="A0AAJ1EV88"/>
<keyword evidence="1" id="KW-0874">Quinone</keyword>
<dbReference type="Proteomes" id="UP001200537">
    <property type="component" value="Unassembled WGS sequence"/>
</dbReference>
<dbReference type="InterPro" id="IPR042106">
    <property type="entry name" value="Nuo/plastoQ_OxRdtase_6_NuoJ"/>
</dbReference>
<feature type="region of interest" description="Disordered" evidence="2">
    <location>
        <begin position="296"/>
        <end position="341"/>
    </location>
</feature>
<evidence type="ECO:0000313" key="4">
    <source>
        <dbReference type="Proteomes" id="UP001200537"/>
    </source>
</evidence>